<dbReference type="SUPFAM" id="SSF57756">
    <property type="entry name" value="Retrovirus zinc finger-like domains"/>
    <property type="match status" value="1"/>
</dbReference>
<feature type="compositionally biased region" description="Polar residues" evidence="2">
    <location>
        <begin position="950"/>
        <end position="959"/>
    </location>
</feature>
<feature type="compositionally biased region" description="Basic residues" evidence="2">
    <location>
        <begin position="1057"/>
        <end position="1108"/>
    </location>
</feature>
<feature type="compositionally biased region" description="Basic residues" evidence="2">
    <location>
        <begin position="78"/>
        <end position="89"/>
    </location>
</feature>
<proteinExistence type="predicted"/>
<feature type="compositionally biased region" description="Low complexity" evidence="2">
    <location>
        <begin position="874"/>
        <end position="883"/>
    </location>
</feature>
<dbReference type="InterPro" id="IPR001878">
    <property type="entry name" value="Znf_CCHC"/>
</dbReference>
<sequence>MPKKLEDAKQDPPKAGRVRRQAATAAVAADDVPAPSTETPAAKPIAPKPTAARKSRKVEDATQPATETPSTSKAVPTKARRVSRRKRSRSSSPSGTVDTASDAPRRRGARRRTEGTANLTDGGDTGSANGETITTRDLLQVLQEKDRLLSTLLERLSVASAAQPQPAPTFQVIPDLIQNISAFDGSEDAPSAREWIDNIRRTSILHGWPAAHTLETAKARYVGAARDWYRSKSSQITSWEEFEFEVRFRRTFVSQTRVAKRWRRLQERVPQRNESTTAYFHSKVRLCHEVNLDFNDTREQVLTELRSRELCTMLLGRTHDDDDDLLHDILEFECIERERRSFLGSERSLPMTRELTIDSNQGTDRRQGLPPVSQHGERKCYNCNFYGQIARDCPEPKRPLKYQRCQATDHTHRNCKSLSRNESNVVGEALPCTEAGHVLLKEVIFNDDFALVGLIDTGTAARCCIEMVQEPTPTYGFGNMNVPATRSLGHCKAKISIDGIVVEKISVQVVPDDAQCVDLLVGRTFTDLPFVTYAKVGSTFRFYHLNDCPFVDLATLEQKSNLKLRAREHEIRKDTVNFITMSTDHSVISPVVSQHCGRDVLRDMKRGKSAAALDDPEQRAWNVHLKQVECSLNNAINRSTGKSPLEMLHRYKPSFYGGALQQLADMKNPWQPPQEFRAQVRQQLLDEEDSAKQSYDRRHYPARINEVGEVVFMSKTPEHTGNPTKPQPKYRGPLAIRELLPVATVPKEVHDVVARGPKFAFERKRSALELLSLVRQVYRLVPEAEVERCASEGVDALSRHKSANMKLPLEKTVTFLKDSGFSFFLPKRKEALRFHTKAISGIFTDRTAASGCVSPLLHRRPLLAPASQPAATQGRAGSSGSRADGAKRPEATPPCRRSRKTPSKISLRPGTPAAKRPRGRPPKAVSVEPLAPKPTAARKTRKVEDAAQPATETPSNSKAVPTKAQRVSRRKRSRSSSPSSTVDTASDAPKRRSARRKVSRGRSRHSSRSRHGGRARKGRSRQSSASRSERSHGRRRSKSRRHARSRSSSSATTIPSKRGKKRRHARSHSSSRHGGRHVKVRKSLSSRSSSRRGRRMTVRKTTKHARAK</sequence>
<evidence type="ECO:0000313" key="4">
    <source>
        <dbReference type="EMBL" id="KAH7984044.1"/>
    </source>
</evidence>
<keyword evidence="5" id="KW-1185">Reference proteome</keyword>
<dbReference type="Gene3D" id="4.10.60.10">
    <property type="entry name" value="Zinc finger, CCHC-type"/>
    <property type="match status" value="1"/>
</dbReference>
<gene>
    <name evidence="4" type="ORF">HPB52_016513</name>
</gene>
<feature type="compositionally biased region" description="Polar residues" evidence="2">
    <location>
        <begin position="63"/>
        <end position="74"/>
    </location>
</feature>
<evidence type="ECO:0000256" key="2">
    <source>
        <dbReference type="SAM" id="MobiDB-lite"/>
    </source>
</evidence>
<dbReference type="InterPro" id="IPR039715">
    <property type="entry name" value="ZCCHC10"/>
</dbReference>
<dbReference type="VEuPathDB" id="VectorBase:RSAN_041437"/>
<dbReference type="InterPro" id="IPR036875">
    <property type="entry name" value="Znf_CCHC_sf"/>
</dbReference>
<comment type="caution">
    <text evidence="4">The sequence shown here is derived from an EMBL/GenBank/DDBJ whole genome shotgun (WGS) entry which is preliminary data.</text>
</comment>
<dbReference type="GO" id="GO:0008270">
    <property type="term" value="F:zinc ion binding"/>
    <property type="evidence" value="ECO:0007669"/>
    <property type="project" value="UniProtKB-KW"/>
</dbReference>
<protein>
    <recommendedName>
        <fullName evidence="3">CCHC-type domain-containing protein</fullName>
    </recommendedName>
</protein>
<feature type="region of interest" description="Disordered" evidence="2">
    <location>
        <begin position="1"/>
        <end position="131"/>
    </location>
</feature>
<keyword evidence="1" id="KW-0479">Metal-binding</keyword>
<reference evidence="4" key="1">
    <citation type="journal article" date="2020" name="Cell">
        <title>Large-Scale Comparative Analyses of Tick Genomes Elucidate Their Genetic Diversity and Vector Capacities.</title>
        <authorList>
            <consortium name="Tick Genome and Microbiome Consortium (TIGMIC)"/>
            <person name="Jia N."/>
            <person name="Wang J."/>
            <person name="Shi W."/>
            <person name="Du L."/>
            <person name="Sun Y."/>
            <person name="Zhan W."/>
            <person name="Jiang J.F."/>
            <person name="Wang Q."/>
            <person name="Zhang B."/>
            <person name="Ji P."/>
            <person name="Bell-Sakyi L."/>
            <person name="Cui X.M."/>
            <person name="Yuan T.T."/>
            <person name="Jiang B.G."/>
            <person name="Yang W.F."/>
            <person name="Lam T.T."/>
            <person name="Chang Q.C."/>
            <person name="Ding S.J."/>
            <person name="Wang X.J."/>
            <person name="Zhu J.G."/>
            <person name="Ruan X.D."/>
            <person name="Zhao L."/>
            <person name="Wei J.T."/>
            <person name="Ye R.Z."/>
            <person name="Que T.C."/>
            <person name="Du C.H."/>
            <person name="Zhou Y.H."/>
            <person name="Cheng J.X."/>
            <person name="Dai P.F."/>
            <person name="Guo W.B."/>
            <person name="Han X.H."/>
            <person name="Huang E.J."/>
            <person name="Li L.F."/>
            <person name="Wei W."/>
            <person name="Gao Y.C."/>
            <person name="Liu J.Z."/>
            <person name="Shao H.Z."/>
            <person name="Wang X."/>
            <person name="Wang C.C."/>
            <person name="Yang T.C."/>
            <person name="Huo Q.B."/>
            <person name="Li W."/>
            <person name="Chen H.Y."/>
            <person name="Chen S.E."/>
            <person name="Zhou L.G."/>
            <person name="Ni X.B."/>
            <person name="Tian J.H."/>
            <person name="Sheng Y."/>
            <person name="Liu T."/>
            <person name="Pan Y.S."/>
            <person name="Xia L.Y."/>
            <person name="Li J."/>
            <person name="Zhao F."/>
            <person name="Cao W.C."/>
        </authorList>
    </citation>
    <scope>NUCLEOTIDE SEQUENCE</scope>
    <source>
        <strain evidence="4">Rsan-2018</strain>
    </source>
</reference>
<feature type="compositionally biased region" description="Basic residues" evidence="2">
    <location>
        <begin position="1032"/>
        <end position="1045"/>
    </location>
</feature>
<accession>A0A9D4YQH9</accession>
<evidence type="ECO:0000259" key="3">
    <source>
        <dbReference type="PROSITE" id="PS50158"/>
    </source>
</evidence>
<reference evidence="4" key="2">
    <citation type="submission" date="2021-09" db="EMBL/GenBank/DDBJ databases">
        <authorList>
            <person name="Jia N."/>
            <person name="Wang J."/>
            <person name="Shi W."/>
            <person name="Du L."/>
            <person name="Sun Y."/>
            <person name="Zhan W."/>
            <person name="Jiang J."/>
            <person name="Wang Q."/>
            <person name="Zhang B."/>
            <person name="Ji P."/>
            <person name="Sakyi L.B."/>
            <person name="Cui X."/>
            <person name="Yuan T."/>
            <person name="Jiang B."/>
            <person name="Yang W."/>
            <person name="Lam T.T.-Y."/>
            <person name="Chang Q."/>
            <person name="Ding S."/>
            <person name="Wang X."/>
            <person name="Zhu J."/>
            <person name="Ruan X."/>
            <person name="Zhao L."/>
            <person name="Wei J."/>
            <person name="Que T."/>
            <person name="Du C."/>
            <person name="Cheng J."/>
            <person name="Dai P."/>
            <person name="Han X."/>
            <person name="Huang E."/>
            <person name="Gao Y."/>
            <person name="Liu J."/>
            <person name="Shao H."/>
            <person name="Ye R."/>
            <person name="Li L."/>
            <person name="Wei W."/>
            <person name="Wang X."/>
            <person name="Wang C."/>
            <person name="Huo Q."/>
            <person name="Li W."/>
            <person name="Guo W."/>
            <person name="Chen H."/>
            <person name="Chen S."/>
            <person name="Zhou L."/>
            <person name="Zhou L."/>
            <person name="Ni X."/>
            <person name="Tian J."/>
            <person name="Zhou Y."/>
            <person name="Sheng Y."/>
            <person name="Liu T."/>
            <person name="Pan Y."/>
            <person name="Xia L."/>
            <person name="Li J."/>
            <person name="Zhao F."/>
            <person name="Cao W."/>
        </authorList>
    </citation>
    <scope>NUCLEOTIDE SEQUENCE</scope>
    <source>
        <strain evidence="4">Rsan-2018</strain>
        <tissue evidence="4">Larvae</tissue>
    </source>
</reference>
<evidence type="ECO:0000313" key="5">
    <source>
        <dbReference type="Proteomes" id="UP000821837"/>
    </source>
</evidence>
<name>A0A9D4YQH9_RHISA</name>
<feature type="compositionally biased region" description="Basic residues" evidence="2">
    <location>
        <begin position="991"/>
        <end position="1020"/>
    </location>
</feature>
<keyword evidence="1" id="KW-0863">Zinc-finger</keyword>
<feature type="region of interest" description="Disordered" evidence="2">
    <location>
        <begin position="864"/>
        <end position="1108"/>
    </location>
</feature>
<organism evidence="4 5">
    <name type="scientific">Rhipicephalus sanguineus</name>
    <name type="common">Brown dog tick</name>
    <name type="synonym">Ixodes sanguineus</name>
    <dbReference type="NCBI Taxonomy" id="34632"/>
    <lineage>
        <taxon>Eukaryota</taxon>
        <taxon>Metazoa</taxon>
        <taxon>Ecdysozoa</taxon>
        <taxon>Arthropoda</taxon>
        <taxon>Chelicerata</taxon>
        <taxon>Arachnida</taxon>
        <taxon>Acari</taxon>
        <taxon>Parasitiformes</taxon>
        <taxon>Ixodida</taxon>
        <taxon>Ixodoidea</taxon>
        <taxon>Ixodidae</taxon>
        <taxon>Rhipicephalinae</taxon>
        <taxon>Rhipicephalus</taxon>
        <taxon>Rhipicephalus</taxon>
    </lineage>
</organism>
<dbReference type="GO" id="GO:0003676">
    <property type="term" value="F:nucleic acid binding"/>
    <property type="evidence" value="ECO:0007669"/>
    <property type="project" value="InterPro"/>
</dbReference>
<dbReference type="PANTHER" id="PTHR13491">
    <property type="entry name" value="ZCCHC10 PROTEIN"/>
    <property type="match status" value="1"/>
</dbReference>
<dbReference type="AlphaFoldDB" id="A0A9D4YQH9"/>
<feature type="domain" description="CCHC-type" evidence="3">
    <location>
        <begin position="378"/>
        <end position="395"/>
    </location>
</feature>
<feature type="compositionally biased region" description="Low complexity" evidence="2">
    <location>
        <begin position="22"/>
        <end position="50"/>
    </location>
</feature>
<feature type="compositionally biased region" description="Basic and acidic residues" evidence="2">
    <location>
        <begin position="1"/>
        <end position="14"/>
    </location>
</feature>
<dbReference type="EMBL" id="JABSTV010001245">
    <property type="protein sequence ID" value="KAH7984044.1"/>
    <property type="molecule type" value="Genomic_DNA"/>
</dbReference>
<evidence type="ECO:0000256" key="1">
    <source>
        <dbReference type="PROSITE-ProRule" id="PRU00047"/>
    </source>
</evidence>
<dbReference type="PROSITE" id="PS50158">
    <property type="entry name" value="ZF_CCHC"/>
    <property type="match status" value="1"/>
</dbReference>
<dbReference type="PANTHER" id="PTHR13491:SF0">
    <property type="entry name" value="ZINC FINGER CCHC DOMAIN-CONTAINING PROTEIN 10"/>
    <property type="match status" value="1"/>
</dbReference>
<dbReference type="Proteomes" id="UP000821837">
    <property type="component" value="Chromosome 1"/>
</dbReference>
<keyword evidence="1" id="KW-0862">Zinc</keyword>